<dbReference type="InterPro" id="IPR034333">
    <property type="entry name" value="GST_Zeta_N"/>
</dbReference>
<evidence type="ECO:0000259" key="3">
    <source>
        <dbReference type="PROSITE" id="PS50405"/>
    </source>
</evidence>
<dbReference type="InterPro" id="IPR036249">
    <property type="entry name" value="Thioredoxin-like_sf"/>
</dbReference>
<dbReference type="InterPro" id="IPR010987">
    <property type="entry name" value="Glutathione-S-Trfase_C-like"/>
</dbReference>
<dbReference type="PANTHER" id="PTHR42673:SF21">
    <property type="entry name" value="GLUTATHIONE S-TRANSFERASE YFCF"/>
    <property type="match status" value="1"/>
</dbReference>
<dbReference type="NCBIfam" id="TIGR01262">
    <property type="entry name" value="maiA"/>
    <property type="match status" value="1"/>
</dbReference>
<dbReference type="CDD" id="cd03042">
    <property type="entry name" value="GST_N_Zeta"/>
    <property type="match status" value="1"/>
</dbReference>
<dbReference type="InterPro" id="IPR005955">
    <property type="entry name" value="GST_Zeta"/>
</dbReference>
<dbReference type="SUPFAM" id="SSF52833">
    <property type="entry name" value="Thioredoxin-like"/>
    <property type="match status" value="1"/>
</dbReference>
<dbReference type="SUPFAM" id="SSF47616">
    <property type="entry name" value="GST C-terminal domain-like"/>
    <property type="match status" value="1"/>
</dbReference>
<evidence type="ECO:0000256" key="1">
    <source>
        <dbReference type="ARBA" id="ARBA00010007"/>
    </source>
</evidence>
<dbReference type="Proteomes" id="UP000621898">
    <property type="component" value="Unassembled WGS sequence"/>
</dbReference>
<dbReference type="Gene3D" id="1.20.1050.10">
    <property type="match status" value="1"/>
</dbReference>
<dbReference type="Pfam" id="PF13410">
    <property type="entry name" value="GST_C_2"/>
    <property type="match status" value="1"/>
</dbReference>
<dbReference type="PROSITE" id="PS50404">
    <property type="entry name" value="GST_NTER"/>
    <property type="match status" value="1"/>
</dbReference>
<accession>A0ABQ2ZI39</accession>
<dbReference type="GO" id="GO:0016853">
    <property type="term" value="F:isomerase activity"/>
    <property type="evidence" value="ECO:0007669"/>
    <property type="project" value="UniProtKB-KW"/>
</dbReference>
<evidence type="ECO:0000313" key="4">
    <source>
        <dbReference type="EMBL" id="GGY14277.1"/>
    </source>
</evidence>
<dbReference type="Gene3D" id="3.40.30.10">
    <property type="entry name" value="Glutaredoxin"/>
    <property type="match status" value="1"/>
</dbReference>
<dbReference type="InterPro" id="IPR040079">
    <property type="entry name" value="Glutathione_S-Trfase"/>
</dbReference>
<dbReference type="Pfam" id="PF13417">
    <property type="entry name" value="GST_N_3"/>
    <property type="match status" value="1"/>
</dbReference>
<dbReference type="InterPro" id="IPR036282">
    <property type="entry name" value="Glutathione-S-Trfase_C_sf"/>
</dbReference>
<dbReference type="InterPro" id="IPR034330">
    <property type="entry name" value="GST_Zeta_C"/>
</dbReference>
<dbReference type="EMBL" id="BMXT01000001">
    <property type="protein sequence ID" value="GGY14277.1"/>
    <property type="molecule type" value="Genomic_DNA"/>
</dbReference>
<protein>
    <submittedName>
        <fullName evidence="4">Maleylacetoacetate isomerase</fullName>
    </submittedName>
</protein>
<dbReference type="PROSITE" id="PS50405">
    <property type="entry name" value="GST_CTER"/>
    <property type="match status" value="1"/>
</dbReference>
<dbReference type="PANTHER" id="PTHR42673">
    <property type="entry name" value="MALEYLACETOACETATE ISOMERASE"/>
    <property type="match status" value="1"/>
</dbReference>
<gene>
    <name evidence="4" type="ORF">GCM10008098_01270</name>
</gene>
<evidence type="ECO:0000313" key="5">
    <source>
        <dbReference type="Proteomes" id="UP000621898"/>
    </source>
</evidence>
<name>A0ABQ2ZI39_9GAMM</name>
<dbReference type="InterPro" id="IPR004045">
    <property type="entry name" value="Glutathione_S-Trfase_N"/>
</dbReference>
<keyword evidence="5" id="KW-1185">Reference proteome</keyword>
<dbReference type="SFLD" id="SFLDG00358">
    <property type="entry name" value="Main_(cytGST)"/>
    <property type="match status" value="1"/>
</dbReference>
<comment type="similarity">
    <text evidence="1">Belongs to the GST superfamily. Zeta family.</text>
</comment>
<organism evidence="4 5">
    <name type="scientific">Rhodanobacter panaciterrae</name>
    <dbReference type="NCBI Taxonomy" id="490572"/>
    <lineage>
        <taxon>Bacteria</taxon>
        <taxon>Pseudomonadati</taxon>
        <taxon>Pseudomonadota</taxon>
        <taxon>Gammaproteobacteria</taxon>
        <taxon>Lysobacterales</taxon>
        <taxon>Rhodanobacteraceae</taxon>
        <taxon>Rhodanobacter</taxon>
    </lineage>
</organism>
<evidence type="ECO:0000259" key="2">
    <source>
        <dbReference type="PROSITE" id="PS50404"/>
    </source>
</evidence>
<reference evidence="5" key="1">
    <citation type="journal article" date="2019" name="Int. J. Syst. Evol. Microbiol.">
        <title>The Global Catalogue of Microorganisms (GCM) 10K type strain sequencing project: providing services to taxonomists for standard genome sequencing and annotation.</title>
        <authorList>
            <consortium name="The Broad Institute Genomics Platform"/>
            <consortium name="The Broad Institute Genome Sequencing Center for Infectious Disease"/>
            <person name="Wu L."/>
            <person name="Ma J."/>
        </authorList>
    </citation>
    <scope>NUCLEOTIDE SEQUENCE [LARGE SCALE GENOMIC DNA]</scope>
    <source>
        <strain evidence="5">KCTC 22232</strain>
    </source>
</reference>
<feature type="domain" description="GST C-terminal" evidence="3">
    <location>
        <begin position="93"/>
        <end position="221"/>
    </location>
</feature>
<feature type="domain" description="GST N-terminal" evidence="2">
    <location>
        <begin position="3"/>
        <end position="86"/>
    </location>
</feature>
<keyword evidence="4" id="KW-0413">Isomerase</keyword>
<dbReference type="SFLD" id="SFLDS00019">
    <property type="entry name" value="Glutathione_Transferase_(cytos"/>
    <property type="match status" value="1"/>
</dbReference>
<comment type="caution">
    <text evidence="4">The sequence shown here is derived from an EMBL/GenBank/DDBJ whole genome shotgun (WGS) entry which is preliminary data.</text>
</comment>
<proteinExistence type="inferred from homology"/>
<sequence length="224" mass="25074">MTTGLVLYGYWRSSAAYRVRIALNLKGLSYETRPVHLVRDGGEQHAEGYRLLNPQELVPCLLDGDRVITQSLAIMEYLDEMHPELETALLPVDARGRAQVRALAMAVSSDIHPLGNLRVLQQLEAQFGASEEQRAAWSRYWIASGFKAIEAILADSAATGRYCHGESPSMADICLVPQVYNALRWKLPMDDYPIIWRIYQACNELEAFQLAAPEAQPDAPKSEK</sequence>
<dbReference type="CDD" id="cd03191">
    <property type="entry name" value="GST_C_Zeta"/>
    <property type="match status" value="1"/>
</dbReference>
<dbReference type="RefSeq" id="WP_189439264.1">
    <property type="nucleotide sequence ID" value="NZ_BMXT01000001.1"/>
</dbReference>